<reference evidence="3" key="1">
    <citation type="submission" date="2017-02" db="EMBL/GenBank/DDBJ databases">
        <authorList>
            <person name="Varghese N."/>
            <person name="Submissions S."/>
        </authorList>
    </citation>
    <scope>NUCLEOTIDE SEQUENCE [LARGE SCALE GENOMIC DNA]</scope>
    <source>
        <strain evidence="3">9H-4</strain>
    </source>
</reference>
<organism evidence="2 3">
    <name type="scientific">Aeromicrobium choanae</name>
    <dbReference type="NCBI Taxonomy" id="1736691"/>
    <lineage>
        <taxon>Bacteria</taxon>
        <taxon>Bacillati</taxon>
        <taxon>Actinomycetota</taxon>
        <taxon>Actinomycetes</taxon>
        <taxon>Propionibacteriales</taxon>
        <taxon>Nocardioidaceae</taxon>
        <taxon>Aeromicrobium</taxon>
    </lineage>
</organism>
<dbReference type="EMBL" id="LT796768">
    <property type="protein sequence ID" value="SKB03007.1"/>
    <property type="molecule type" value="Genomic_DNA"/>
</dbReference>
<proteinExistence type="predicted"/>
<protein>
    <submittedName>
        <fullName evidence="2">Uncharacterized protein</fullName>
    </submittedName>
</protein>
<keyword evidence="1" id="KW-1133">Transmembrane helix</keyword>
<dbReference type="STRING" id="1736691.SAMN06295964_0117"/>
<evidence type="ECO:0000313" key="3">
    <source>
        <dbReference type="Proteomes" id="UP000191040"/>
    </source>
</evidence>
<feature type="transmembrane region" description="Helical" evidence="1">
    <location>
        <begin position="66"/>
        <end position="87"/>
    </location>
</feature>
<dbReference type="AlphaFoldDB" id="A0A1T4YME3"/>
<name>A0A1T4YME3_9ACTN</name>
<feature type="transmembrane region" description="Helical" evidence="1">
    <location>
        <begin position="41"/>
        <end position="59"/>
    </location>
</feature>
<feature type="transmembrane region" description="Helical" evidence="1">
    <location>
        <begin position="99"/>
        <end position="116"/>
    </location>
</feature>
<keyword evidence="3" id="KW-1185">Reference proteome</keyword>
<evidence type="ECO:0000256" key="1">
    <source>
        <dbReference type="SAM" id="Phobius"/>
    </source>
</evidence>
<sequence length="183" mass="18931">MTTVSAPSAPIARLVRAASVSLWATLMAVGAHVAGSGEPPPAVAVVPVVVAGGALAWWAAARRIGFASALGLLAVPQVAIHVLAGYVHGHQVLPGPSMAVAHVVGLVLVAAGIAVAERLWWAWWQRVSFVLRLGHRRAVPARVPLPFLTTGPVSGVRLLEHVVVRRGPPSSWVVIAPVARPCG</sequence>
<accession>A0A1T4YME3</accession>
<gene>
    <name evidence="2" type="ORF">SAMN06295964_0117</name>
</gene>
<dbReference type="Proteomes" id="UP000191040">
    <property type="component" value="Chromosome I"/>
</dbReference>
<evidence type="ECO:0000313" key="2">
    <source>
        <dbReference type="EMBL" id="SKB03007.1"/>
    </source>
</evidence>
<keyword evidence="1" id="KW-0812">Transmembrane</keyword>
<keyword evidence="1" id="KW-0472">Membrane</keyword>